<evidence type="ECO:0000313" key="2">
    <source>
        <dbReference type="EMBL" id="KAH8988096.1"/>
    </source>
</evidence>
<protein>
    <submittedName>
        <fullName evidence="2">Uncharacterized protein</fullName>
    </submittedName>
</protein>
<gene>
    <name evidence="2" type="ORF">EDB92DRAFT_1873996</name>
</gene>
<dbReference type="AlphaFoldDB" id="A0AAD4LEG0"/>
<proteinExistence type="predicted"/>
<feature type="compositionally biased region" description="Low complexity" evidence="1">
    <location>
        <begin position="68"/>
        <end position="79"/>
    </location>
</feature>
<organism evidence="2 3">
    <name type="scientific">Lactarius akahatsu</name>
    <dbReference type="NCBI Taxonomy" id="416441"/>
    <lineage>
        <taxon>Eukaryota</taxon>
        <taxon>Fungi</taxon>
        <taxon>Dikarya</taxon>
        <taxon>Basidiomycota</taxon>
        <taxon>Agaricomycotina</taxon>
        <taxon>Agaricomycetes</taxon>
        <taxon>Russulales</taxon>
        <taxon>Russulaceae</taxon>
        <taxon>Lactarius</taxon>
    </lineage>
</organism>
<dbReference type="Proteomes" id="UP001201163">
    <property type="component" value="Unassembled WGS sequence"/>
</dbReference>
<evidence type="ECO:0000313" key="3">
    <source>
        <dbReference type="Proteomes" id="UP001201163"/>
    </source>
</evidence>
<name>A0AAD4LEG0_9AGAM</name>
<comment type="caution">
    <text evidence="2">The sequence shown here is derived from an EMBL/GenBank/DDBJ whole genome shotgun (WGS) entry which is preliminary data.</text>
</comment>
<dbReference type="EMBL" id="JAKELL010000044">
    <property type="protein sequence ID" value="KAH8988096.1"/>
    <property type="molecule type" value="Genomic_DNA"/>
</dbReference>
<reference evidence="2" key="1">
    <citation type="submission" date="2022-01" db="EMBL/GenBank/DDBJ databases">
        <title>Comparative genomics reveals a dynamic genome evolution in the ectomycorrhizal milk-cap (Lactarius) mushrooms.</title>
        <authorList>
            <consortium name="DOE Joint Genome Institute"/>
            <person name="Lebreton A."/>
            <person name="Tang N."/>
            <person name="Kuo A."/>
            <person name="LaButti K."/>
            <person name="Drula E."/>
            <person name="Barry K."/>
            <person name="Clum A."/>
            <person name="Lipzen A."/>
            <person name="Mousain D."/>
            <person name="Ng V."/>
            <person name="Wang R."/>
            <person name="Wang X."/>
            <person name="Dai Y."/>
            <person name="Henrissat B."/>
            <person name="Grigoriev I.V."/>
            <person name="Guerin-Laguette A."/>
            <person name="Yu F."/>
            <person name="Martin F.M."/>
        </authorList>
    </citation>
    <scope>NUCLEOTIDE SEQUENCE</scope>
    <source>
        <strain evidence="2">QP</strain>
    </source>
</reference>
<accession>A0AAD4LEG0</accession>
<feature type="region of interest" description="Disordered" evidence="1">
    <location>
        <begin position="55"/>
        <end position="88"/>
    </location>
</feature>
<keyword evidence="3" id="KW-1185">Reference proteome</keyword>
<sequence length="88" mass="9928">MTYFDAESTRTDPIVALNVLRLFYSRGCGHELSHTLDWVLSVLEVLRDSRMLPLLRPAPARHPGPKSTRATRATAAGAHRGAHRRRIR</sequence>
<evidence type="ECO:0000256" key="1">
    <source>
        <dbReference type="SAM" id="MobiDB-lite"/>
    </source>
</evidence>